<evidence type="ECO:0008006" key="4">
    <source>
        <dbReference type="Google" id="ProtNLM"/>
    </source>
</evidence>
<gene>
    <name evidence="2" type="ORF">B0E34_16640</name>
</gene>
<proteinExistence type="predicted"/>
<feature type="signal peptide" evidence="1">
    <location>
        <begin position="1"/>
        <end position="18"/>
    </location>
</feature>
<evidence type="ECO:0000313" key="3">
    <source>
        <dbReference type="Proteomes" id="UP000196355"/>
    </source>
</evidence>
<comment type="caution">
    <text evidence="2">The sequence shown here is derived from an EMBL/GenBank/DDBJ whole genome shotgun (WGS) entry which is preliminary data.</text>
</comment>
<dbReference type="EMBL" id="MVAG01000128">
    <property type="protein sequence ID" value="OVE55841.1"/>
    <property type="molecule type" value="Genomic_DNA"/>
</dbReference>
<dbReference type="Proteomes" id="UP000196355">
    <property type="component" value="Unassembled WGS sequence"/>
</dbReference>
<feature type="chain" id="PRO_5012984590" description="Beta-lactamase-inhibitor-like PepSY-like domain-containing protein" evidence="1">
    <location>
        <begin position="19"/>
        <end position="144"/>
    </location>
</feature>
<name>A0A202BWJ0_9FLAO</name>
<dbReference type="RefSeq" id="WP_087711279.1">
    <property type="nucleotide sequence ID" value="NZ_MVAG01000128.1"/>
</dbReference>
<organism evidence="2 3">
    <name type="scientific">Chryseobacterium mucoviscidosis</name>
    <dbReference type="NCBI Taxonomy" id="1945581"/>
    <lineage>
        <taxon>Bacteria</taxon>
        <taxon>Pseudomonadati</taxon>
        <taxon>Bacteroidota</taxon>
        <taxon>Flavobacteriia</taxon>
        <taxon>Flavobacteriales</taxon>
        <taxon>Weeksellaceae</taxon>
        <taxon>Chryseobacterium group</taxon>
        <taxon>Chryseobacterium</taxon>
    </lineage>
</organism>
<evidence type="ECO:0000313" key="2">
    <source>
        <dbReference type="EMBL" id="OVE55841.1"/>
    </source>
</evidence>
<accession>A0A202BWJ0</accession>
<dbReference type="AlphaFoldDB" id="A0A202BWJ0"/>
<evidence type="ECO:0000256" key="1">
    <source>
        <dbReference type="SAM" id="SignalP"/>
    </source>
</evidence>
<protein>
    <recommendedName>
        <fullName evidence="4">Beta-lactamase-inhibitor-like PepSY-like domain-containing protein</fullName>
    </recommendedName>
</protein>
<reference evidence="3" key="1">
    <citation type="submission" date="2017-02" db="EMBL/GenBank/DDBJ databases">
        <authorList>
            <person name="Tetz G."/>
            <person name="Tetz V."/>
        </authorList>
    </citation>
    <scope>NUCLEOTIDE SEQUENCE [LARGE SCALE GENOMIC DNA]</scope>
    <source>
        <strain evidence="3">VT16-26</strain>
    </source>
</reference>
<keyword evidence="1" id="KW-0732">Signal</keyword>
<sequence length="144" mass="16897">MRKILLLLLNFVILNCYAQKKSSDIIYFLPESVNDILIKELQKKHNNNFYLVLDKESTDTYVVYLNQFSSDSPKNIWIEYSNRSAFLKGNLIPLYFYADEYFSYAEKGEEVLKSLGTDKEIKKTINIRDNVFNIKFKLGGEIVK</sequence>
<keyword evidence="3" id="KW-1185">Reference proteome</keyword>